<dbReference type="Pfam" id="PF18003">
    <property type="entry name" value="DUF3823_C"/>
    <property type="match status" value="1"/>
</dbReference>
<proteinExistence type="predicted"/>
<organism evidence="3 4">
    <name type="scientific">Pedobacter kyungheensis</name>
    <dbReference type="NCBI Taxonomy" id="1069985"/>
    <lineage>
        <taxon>Bacteria</taxon>
        <taxon>Pseudomonadati</taxon>
        <taxon>Bacteroidota</taxon>
        <taxon>Sphingobacteriia</taxon>
        <taxon>Sphingobacteriales</taxon>
        <taxon>Sphingobacteriaceae</taxon>
        <taxon>Pedobacter</taxon>
    </lineage>
</organism>
<accession>A0A0C1DC63</accession>
<evidence type="ECO:0000259" key="2">
    <source>
        <dbReference type="Pfam" id="PF18003"/>
    </source>
</evidence>
<dbReference type="InterPro" id="IPR041186">
    <property type="entry name" value="DUF3823_C"/>
</dbReference>
<dbReference type="Gene3D" id="2.60.40.2060">
    <property type="match status" value="1"/>
</dbReference>
<evidence type="ECO:0000259" key="1">
    <source>
        <dbReference type="Pfam" id="PF12866"/>
    </source>
</evidence>
<evidence type="ECO:0008006" key="5">
    <source>
        <dbReference type="Google" id="ProtNLM"/>
    </source>
</evidence>
<gene>
    <name evidence="3" type="ORF">OC25_07465</name>
</gene>
<dbReference type="OrthoDB" id="1433240at2"/>
<feature type="domain" description="DUF3823" evidence="1">
    <location>
        <begin position="32"/>
        <end position="123"/>
    </location>
</feature>
<reference evidence="3 4" key="1">
    <citation type="submission" date="2014-10" db="EMBL/GenBank/DDBJ databases">
        <title>Pedobacter Kyungheensis.</title>
        <authorList>
            <person name="Anderson B.M."/>
            <person name="Newman J.D."/>
        </authorList>
    </citation>
    <scope>NUCLEOTIDE SEQUENCE [LARGE SCALE GENOMIC DNA]</scope>
    <source>
        <strain evidence="3 4">KACC 16221</strain>
    </source>
</reference>
<dbReference type="Pfam" id="PF12866">
    <property type="entry name" value="DUF3823"/>
    <property type="match status" value="1"/>
</dbReference>
<dbReference type="Gene3D" id="2.60.40.1120">
    <property type="entry name" value="Carboxypeptidase-like, regulatory domain"/>
    <property type="match status" value="1"/>
</dbReference>
<feature type="domain" description="DUF3823" evidence="2">
    <location>
        <begin position="126"/>
        <end position="233"/>
    </location>
</feature>
<dbReference type="InterPro" id="IPR024278">
    <property type="entry name" value="DUF3823_N"/>
</dbReference>
<keyword evidence="4" id="KW-1185">Reference proteome</keyword>
<name>A0A0C1DC63_9SPHI</name>
<dbReference type="AlphaFoldDB" id="A0A0C1DC63"/>
<dbReference type="PROSITE" id="PS51257">
    <property type="entry name" value="PROKAR_LIPOPROTEIN"/>
    <property type="match status" value="1"/>
</dbReference>
<dbReference type="EMBL" id="JSYN01000006">
    <property type="protein sequence ID" value="KIA95161.1"/>
    <property type="molecule type" value="Genomic_DNA"/>
</dbReference>
<dbReference type="Proteomes" id="UP000031246">
    <property type="component" value="Unassembled WGS sequence"/>
</dbReference>
<evidence type="ECO:0000313" key="3">
    <source>
        <dbReference type="EMBL" id="KIA95161.1"/>
    </source>
</evidence>
<sequence>MKNRFYFIIGPIIAVLFSACKKDNYDAPQADFTGRIVYKGEPIGVQYGQVNFELWQSGFGNYSALNVNVNQEGSFSAKLFDGNYKLVFSVNQGPFLWKTNAAGKQDTLAVNISGSKTMDIEVTPYYMIRGATLTAASGKVNGFCKLEKIITDANAKNVESVSLYINKTQFVDGGNNFGGAAVQTLSGAAIADLNNLNLSVTIPAITPAQNYVFARIGVKIAGVDDMIFTPVAKITY</sequence>
<comment type="caution">
    <text evidence="3">The sequence shown here is derived from an EMBL/GenBank/DDBJ whole genome shotgun (WGS) entry which is preliminary data.</text>
</comment>
<dbReference type="RefSeq" id="WP_039473664.1">
    <property type="nucleotide sequence ID" value="NZ_JSYN01000006.1"/>
</dbReference>
<protein>
    <recommendedName>
        <fullName evidence="5">DUF3823 domain-containing protein</fullName>
    </recommendedName>
</protein>
<evidence type="ECO:0000313" key="4">
    <source>
        <dbReference type="Proteomes" id="UP000031246"/>
    </source>
</evidence>